<accession>A0A151ST36</accession>
<sequence length="86" mass="9989">MQEELSQFQKNDVWKLVPMLKDRTIIGTKWVYKNKLDESRNVVRNKARLVAKGYSWQEGIDFTETFAPVARIEAIRILLAFVACTA</sequence>
<gene>
    <name evidence="2" type="ORF">KK1_004251</name>
</gene>
<dbReference type="Pfam" id="PF07727">
    <property type="entry name" value="RVT_2"/>
    <property type="match status" value="1"/>
</dbReference>
<feature type="domain" description="Reverse transcriptase Ty1/copia-type" evidence="1">
    <location>
        <begin position="11"/>
        <end position="83"/>
    </location>
</feature>
<evidence type="ECO:0000259" key="1">
    <source>
        <dbReference type="Pfam" id="PF07727"/>
    </source>
</evidence>
<dbReference type="Gramene" id="C.cajan_04150.t">
    <property type="protein sequence ID" value="C.cajan_04150.t.cds1"/>
    <property type="gene ID" value="C.cajan_04150"/>
</dbReference>
<organism evidence="2 3">
    <name type="scientific">Cajanus cajan</name>
    <name type="common">Pigeon pea</name>
    <name type="synonym">Cajanus indicus</name>
    <dbReference type="NCBI Taxonomy" id="3821"/>
    <lineage>
        <taxon>Eukaryota</taxon>
        <taxon>Viridiplantae</taxon>
        <taxon>Streptophyta</taxon>
        <taxon>Embryophyta</taxon>
        <taxon>Tracheophyta</taxon>
        <taxon>Spermatophyta</taxon>
        <taxon>Magnoliopsida</taxon>
        <taxon>eudicotyledons</taxon>
        <taxon>Gunneridae</taxon>
        <taxon>Pentapetalae</taxon>
        <taxon>rosids</taxon>
        <taxon>fabids</taxon>
        <taxon>Fabales</taxon>
        <taxon>Fabaceae</taxon>
        <taxon>Papilionoideae</taxon>
        <taxon>50 kb inversion clade</taxon>
        <taxon>NPAAA clade</taxon>
        <taxon>indigoferoid/millettioid clade</taxon>
        <taxon>Phaseoleae</taxon>
        <taxon>Cajanus</taxon>
    </lineage>
</organism>
<dbReference type="EMBL" id="CM003613">
    <property type="protein sequence ID" value="KYP57963.1"/>
    <property type="molecule type" value="Genomic_DNA"/>
</dbReference>
<keyword evidence="3" id="KW-1185">Reference proteome</keyword>
<evidence type="ECO:0000313" key="3">
    <source>
        <dbReference type="Proteomes" id="UP000075243"/>
    </source>
</evidence>
<protein>
    <recommendedName>
        <fullName evidence="1">Reverse transcriptase Ty1/copia-type domain-containing protein</fullName>
    </recommendedName>
</protein>
<dbReference type="AlphaFoldDB" id="A0A151ST36"/>
<dbReference type="STRING" id="3821.A0A151ST36"/>
<name>A0A151ST36_CAJCA</name>
<dbReference type="Proteomes" id="UP000075243">
    <property type="component" value="Chromosome 11"/>
</dbReference>
<proteinExistence type="predicted"/>
<reference evidence="2 3" key="1">
    <citation type="journal article" date="2012" name="Nat. Biotechnol.">
        <title>Draft genome sequence of pigeonpea (Cajanus cajan), an orphan legume crop of resource-poor farmers.</title>
        <authorList>
            <person name="Varshney R.K."/>
            <person name="Chen W."/>
            <person name="Li Y."/>
            <person name="Bharti A.K."/>
            <person name="Saxena R.K."/>
            <person name="Schlueter J.A."/>
            <person name="Donoghue M.T."/>
            <person name="Azam S."/>
            <person name="Fan G."/>
            <person name="Whaley A.M."/>
            <person name="Farmer A.D."/>
            <person name="Sheridan J."/>
            <person name="Iwata A."/>
            <person name="Tuteja R."/>
            <person name="Penmetsa R.V."/>
            <person name="Wu W."/>
            <person name="Upadhyaya H.D."/>
            <person name="Yang S.P."/>
            <person name="Shah T."/>
            <person name="Saxena K.B."/>
            <person name="Michael T."/>
            <person name="McCombie W.R."/>
            <person name="Yang B."/>
            <person name="Zhang G."/>
            <person name="Yang H."/>
            <person name="Wang J."/>
            <person name="Spillane C."/>
            <person name="Cook D.R."/>
            <person name="May G.D."/>
            <person name="Xu X."/>
            <person name="Jackson S.A."/>
        </authorList>
    </citation>
    <scope>NUCLEOTIDE SEQUENCE [LARGE SCALE GENOMIC DNA]</scope>
    <source>
        <strain evidence="3">cv. Asha</strain>
    </source>
</reference>
<evidence type="ECO:0000313" key="2">
    <source>
        <dbReference type="EMBL" id="KYP57963.1"/>
    </source>
</evidence>
<dbReference type="InterPro" id="IPR013103">
    <property type="entry name" value="RVT_2"/>
</dbReference>